<organism evidence="2 3">
    <name type="scientific">Fibrella forsythiae</name>
    <dbReference type="NCBI Taxonomy" id="2817061"/>
    <lineage>
        <taxon>Bacteria</taxon>
        <taxon>Pseudomonadati</taxon>
        <taxon>Bacteroidota</taxon>
        <taxon>Cytophagia</taxon>
        <taxon>Cytophagales</taxon>
        <taxon>Spirosomataceae</taxon>
        <taxon>Fibrella</taxon>
    </lineage>
</organism>
<sequence length="67" mass="7176">MLPAQTSRHNTRGAYFLPSAPLLHHPAVSSLVATHSGTYLGVVCAIGTLIRLTDVKKRESANLDASY</sequence>
<reference evidence="2 3" key="1">
    <citation type="submission" date="2021-03" db="EMBL/GenBank/DDBJ databases">
        <title>Fibrella sp. HMF5405 genome sequencing and assembly.</title>
        <authorList>
            <person name="Kang H."/>
            <person name="Kim H."/>
            <person name="Bae S."/>
            <person name="Joh K."/>
        </authorList>
    </citation>
    <scope>NUCLEOTIDE SEQUENCE [LARGE SCALE GENOMIC DNA]</scope>
    <source>
        <strain evidence="2 3">HMF5405</strain>
    </source>
</reference>
<name>A0ABS3JDA0_9BACT</name>
<dbReference type="EMBL" id="JAFMYW010000001">
    <property type="protein sequence ID" value="MBO0947966.1"/>
    <property type="molecule type" value="Genomic_DNA"/>
</dbReference>
<dbReference type="RefSeq" id="WP_207327852.1">
    <property type="nucleotide sequence ID" value="NZ_JAFMYW010000001.1"/>
</dbReference>
<keyword evidence="1" id="KW-0812">Transmembrane</keyword>
<proteinExistence type="predicted"/>
<feature type="transmembrane region" description="Helical" evidence="1">
    <location>
        <begin position="27"/>
        <end position="50"/>
    </location>
</feature>
<accession>A0ABS3JDA0</accession>
<keyword evidence="1" id="KW-0472">Membrane</keyword>
<gene>
    <name evidence="2" type="ORF">J2I46_05190</name>
</gene>
<comment type="caution">
    <text evidence="2">The sequence shown here is derived from an EMBL/GenBank/DDBJ whole genome shotgun (WGS) entry which is preliminary data.</text>
</comment>
<keyword evidence="3" id="KW-1185">Reference proteome</keyword>
<evidence type="ECO:0000313" key="2">
    <source>
        <dbReference type="EMBL" id="MBO0947966.1"/>
    </source>
</evidence>
<evidence type="ECO:0000313" key="3">
    <source>
        <dbReference type="Proteomes" id="UP000664628"/>
    </source>
</evidence>
<protein>
    <submittedName>
        <fullName evidence="2">Uncharacterized protein</fullName>
    </submittedName>
</protein>
<evidence type="ECO:0000256" key="1">
    <source>
        <dbReference type="SAM" id="Phobius"/>
    </source>
</evidence>
<dbReference type="Proteomes" id="UP000664628">
    <property type="component" value="Unassembled WGS sequence"/>
</dbReference>
<keyword evidence="1" id="KW-1133">Transmembrane helix</keyword>